<proteinExistence type="predicted"/>
<reference evidence="1 2" key="1">
    <citation type="journal article" date="2016" name="Nat. Commun.">
        <title>Thousands of microbial genomes shed light on interconnected biogeochemical processes in an aquifer system.</title>
        <authorList>
            <person name="Anantharaman K."/>
            <person name="Brown C.T."/>
            <person name="Hug L.A."/>
            <person name="Sharon I."/>
            <person name="Castelle C.J."/>
            <person name="Probst A.J."/>
            <person name="Thomas B.C."/>
            <person name="Singh A."/>
            <person name="Wilkins M.J."/>
            <person name="Karaoz U."/>
            <person name="Brodie E.L."/>
            <person name="Williams K.H."/>
            <person name="Hubbard S.S."/>
            <person name="Banfield J.F."/>
        </authorList>
    </citation>
    <scope>NUCLEOTIDE SEQUENCE [LARGE SCALE GENOMIC DNA]</scope>
</reference>
<evidence type="ECO:0000313" key="1">
    <source>
        <dbReference type="EMBL" id="OGZ72267.1"/>
    </source>
</evidence>
<dbReference type="PANTHER" id="PTHR43861:SF1">
    <property type="entry name" value="TRANS-ACONITATE 2-METHYLTRANSFERASE"/>
    <property type="match status" value="1"/>
</dbReference>
<dbReference type="PANTHER" id="PTHR43861">
    <property type="entry name" value="TRANS-ACONITATE 2-METHYLTRANSFERASE-RELATED"/>
    <property type="match status" value="1"/>
</dbReference>
<dbReference type="CDD" id="cd02440">
    <property type="entry name" value="AdoMet_MTases"/>
    <property type="match status" value="1"/>
</dbReference>
<gene>
    <name evidence="1" type="ORF">A2908_03955</name>
</gene>
<dbReference type="EMBL" id="MHPA01000028">
    <property type="protein sequence ID" value="OGZ72267.1"/>
    <property type="molecule type" value="Genomic_DNA"/>
</dbReference>
<comment type="caution">
    <text evidence="1">The sequence shown here is derived from an EMBL/GenBank/DDBJ whole genome shotgun (WGS) entry which is preliminary data.</text>
</comment>
<name>A0A1G2ICD1_9BACT</name>
<accession>A0A1G2ICD1</accession>
<dbReference type="InterPro" id="IPR029063">
    <property type="entry name" value="SAM-dependent_MTases_sf"/>
</dbReference>
<organism evidence="1 2">
    <name type="scientific">Candidatus Staskawiczbacteria bacterium RIFCSPLOWO2_01_FULL_38_12b</name>
    <dbReference type="NCBI Taxonomy" id="1802214"/>
    <lineage>
        <taxon>Bacteria</taxon>
        <taxon>Candidatus Staskawicziibacteriota</taxon>
    </lineage>
</organism>
<dbReference type="Proteomes" id="UP000176774">
    <property type="component" value="Unassembled WGS sequence"/>
</dbReference>
<dbReference type="Pfam" id="PF13489">
    <property type="entry name" value="Methyltransf_23"/>
    <property type="match status" value="1"/>
</dbReference>
<dbReference type="AlphaFoldDB" id="A0A1G2ICD1"/>
<sequence length="207" mass="23875">MNLKDTYNKIAKSWHKDHQSDDWWIEGTDTFISYLKKGDIVLDIGCGGGTKAKYLISKGLKVLGIDFSENLIEIAIKKVPQGRFLIMDINHINALQEHFGGIFMQAVLLHIPKKEVENILKTAVQKLYTGGYVYIAVKEKIEGGVDEQIKIDNDYGYEYKRFFSYFSLQDFKTYFKNVGLQMVYENVMPPSRTARKSNWMQIIGKKI</sequence>
<dbReference type="STRING" id="1802214.A2908_03955"/>
<evidence type="ECO:0000313" key="2">
    <source>
        <dbReference type="Proteomes" id="UP000176774"/>
    </source>
</evidence>
<dbReference type="SUPFAM" id="SSF53335">
    <property type="entry name" value="S-adenosyl-L-methionine-dependent methyltransferases"/>
    <property type="match status" value="1"/>
</dbReference>
<evidence type="ECO:0008006" key="3">
    <source>
        <dbReference type="Google" id="ProtNLM"/>
    </source>
</evidence>
<dbReference type="Gene3D" id="3.40.50.150">
    <property type="entry name" value="Vaccinia Virus protein VP39"/>
    <property type="match status" value="1"/>
</dbReference>
<protein>
    <recommendedName>
        <fullName evidence="3">Methyltransferase domain-containing protein</fullName>
    </recommendedName>
</protein>